<feature type="compositionally biased region" description="Polar residues" evidence="1">
    <location>
        <begin position="437"/>
        <end position="468"/>
    </location>
</feature>
<dbReference type="OrthoDB" id="6129854at2759"/>
<feature type="compositionally biased region" description="Polar residues" evidence="1">
    <location>
        <begin position="322"/>
        <end position="340"/>
    </location>
</feature>
<feature type="region of interest" description="Disordered" evidence="1">
    <location>
        <begin position="25"/>
        <end position="47"/>
    </location>
</feature>
<keyword evidence="2" id="KW-0732">Signal</keyword>
<reference evidence="3" key="1">
    <citation type="submission" date="2021-02" db="EMBL/GenBank/DDBJ databases">
        <authorList>
            <person name="Bekaert M."/>
        </authorList>
    </citation>
    <scope>NUCLEOTIDE SEQUENCE</scope>
    <source>
        <strain evidence="3">IoA-00</strain>
    </source>
</reference>
<feature type="compositionally biased region" description="Polar residues" evidence="1">
    <location>
        <begin position="414"/>
        <end position="428"/>
    </location>
</feature>
<keyword evidence="4" id="KW-1185">Reference proteome</keyword>
<protein>
    <submittedName>
        <fullName evidence="3">TLS</fullName>
    </submittedName>
</protein>
<dbReference type="Proteomes" id="UP000675881">
    <property type="component" value="Chromosome 14"/>
</dbReference>
<dbReference type="AlphaFoldDB" id="A0A7R8H3S4"/>
<name>A0A7R8H3S4_LEPSM</name>
<evidence type="ECO:0000256" key="2">
    <source>
        <dbReference type="SAM" id="SignalP"/>
    </source>
</evidence>
<feature type="compositionally biased region" description="Basic and acidic residues" evidence="1">
    <location>
        <begin position="25"/>
        <end position="41"/>
    </location>
</feature>
<evidence type="ECO:0000313" key="3">
    <source>
        <dbReference type="EMBL" id="CAF2836414.1"/>
    </source>
</evidence>
<feature type="compositionally biased region" description="Polar residues" evidence="1">
    <location>
        <begin position="295"/>
        <end position="306"/>
    </location>
</feature>
<feature type="compositionally biased region" description="Pro residues" evidence="1">
    <location>
        <begin position="401"/>
        <end position="411"/>
    </location>
</feature>
<sequence length="546" mass="60207">MRRVVVLFLISVFCFGLSHSEEKKDAKKSETKKDVEKEKPQGRSYLQNPEFAPYGIYSHLAYQNKIRGPGGYGPPQHGGYGQSFPQHGGYGWWARWPLVLFSAGWRDLWTRKGLMDKRIMEDMKKKPASYGVSHKDGKGHLAYTKKKIDSHLDKLHKLGNRRLQVQVDYGNTPLEYSYLQQYHNIPHPLTGTQFAKTYGIGGNGGIYGAGYSMRSGYMPDYGQQGNYAQGNTYPNYGPSHATQSSTYDGQNSYSTGGYQPQQARTTYGTQGSSYVQTEGLAQSAAYGKPQPPGYDQSQSASYGQTNSGAYGQSGGYGQTQTPSYGPAQSTDQTNSGTYGQSGDYGPAPIPDQKIPYPQTYTLQQPYSLPPCPLHCGPPRPVDPPQPPPYSPPIYQSNVLQPPDPYSYPPQQLPNQMYNDPFQFSQPHGPNQPLYKSLQEQPQQYQTPNSNGQASYTQPISFTQENTYESGGSSNSGDDSTYLIGPQTQSFTAAKTGGYASENSNPNNPVTYVEEEKYQSSSPSNDYNAAGVSKRGPSLIDTFYTPL</sequence>
<evidence type="ECO:0000313" key="4">
    <source>
        <dbReference type="Proteomes" id="UP000675881"/>
    </source>
</evidence>
<gene>
    <name evidence="3" type="ORF">LSAA_4888</name>
</gene>
<feature type="compositionally biased region" description="Pro residues" evidence="1">
    <location>
        <begin position="371"/>
        <end position="391"/>
    </location>
</feature>
<organism evidence="3 4">
    <name type="scientific">Lepeophtheirus salmonis</name>
    <name type="common">Salmon louse</name>
    <name type="synonym">Caligus salmonis</name>
    <dbReference type="NCBI Taxonomy" id="72036"/>
    <lineage>
        <taxon>Eukaryota</taxon>
        <taxon>Metazoa</taxon>
        <taxon>Ecdysozoa</taxon>
        <taxon>Arthropoda</taxon>
        <taxon>Crustacea</taxon>
        <taxon>Multicrustacea</taxon>
        <taxon>Hexanauplia</taxon>
        <taxon>Copepoda</taxon>
        <taxon>Siphonostomatoida</taxon>
        <taxon>Caligidae</taxon>
        <taxon>Lepeophtheirus</taxon>
    </lineage>
</organism>
<feature type="signal peptide" evidence="2">
    <location>
        <begin position="1"/>
        <end position="20"/>
    </location>
</feature>
<dbReference type="EMBL" id="HG994593">
    <property type="protein sequence ID" value="CAF2836414.1"/>
    <property type="molecule type" value="Genomic_DNA"/>
</dbReference>
<accession>A0A7R8H3S4</accession>
<feature type="region of interest" description="Disordered" evidence="1">
    <location>
        <begin position="284"/>
        <end position="356"/>
    </location>
</feature>
<evidence type="ECO:0000256" key="1">
    <source>
        <dbReference type="SAM" id="MobiDB-lite"/>
    </source>
</evidence>
<feature type="chain" id="PRO_5043837357" evidence="2">
    <location>
        <begin position="21"/>
        <end position="546"/>
    </location>
</feature>
<feature type="compositionally biased region" description="Low complexity" evidence="1">
    <location>
        <begin position="469"/>
        <end position="479"/>
    </location>
</feature>
<feature type="region of interest" description="Disordered" evidence="1">
    <location>
        <begin position="371"/>
        <end position="546"/>
    </location>
</feature>
<feature type="compositionally biased region" description="Polar residues" evidence="1">
    <location>
        <begin position="500"/>
        <end position="509"/>
    </location>
</feature>
<feature type="region of interest" description="Disordered" evidence="1">
    <location>
        <begin position="229"/>
        <end position="270"/>
    </location>
</feature>
<proteinExistence type="predicted"/>